<gene>
    <name evidence="4" type="ORF">SBAD_LOCUS8996</name>
</gene>
<reference evidence="4 5" key="2">
    <citation type="submission" date="2018-11" db="EMBL/GenBank/DDBJ databases">
        <authorList>
            <consortium name="Pathogen Informatics"/>
        </authorList>
    </citation>
    <scope>NUCLEOTIDE SEQUENCE [LARGE SCALE GENOMIC DNA]</scope>
</reference>
<evidence type="ECO:0000313" key="6">
    <source>
        <dbReference type="WBParaSite" id="SBAD_0000932201-mRNA-1"/>
    </source>
</evidence>
<proteinExistence type="inferred from homology"/>
<dbReference type="SUPFAM" id="SSF52540">
    <property type="entry name" value="P-loop containing nucleoside triphosphate hydrolases"/>
    <property type="match status" value="1"/>
</dbReference>
<dbReference type="Proteomes" id="UP000270296">
    <property type="component" value="Unassembled WGS sequence"/>
</dbReference>
<accession>A0A183IZE8</accession>
<organism evidence="6">
    <name type="scientific">Soboliphyme baturini</name>
    <dbReference type="NCBI Taxonomy" id="241478"/>
    <lineage>
        <taxon>Eukaryota</taxon>
        <taxon>Metazoa</taxon>
        <taxon>Ecdysozoa</taxon>
        <taxon>Nematoda</taxon>
        <taxon>Enoplea</taxon>
        <taxon>Dorylaimia</taxon>
        <taxon>Dioctophymatida</taxon>
        <taxon>Dioctophymatoidea</taxon>
        <taxon>Soboliphymatidae</taxon>
        <taxon>Soboliphyme</taxon>
    </lineage>
</organism>
<keyword evidence="3" id="KW-0175">Coiled coil</keyword>
<dbReference type="GO" id="GO:0000724">
    <property type="term" value="P:double-strand break repair via homologous recombination"/>
    <property type="evidence" value="ECO:0007669"/>
    <property type="project" value="TreeGrafter"/>
</dbReference>
<dbReference type="WBParaSite" id="SBAD_0000932201-mRNA-1">
    <property type="protein sequence ID" value="SBAD_0000932201-mRNA-1"/>
    <property type="gene ID" value="SBAD_0000932201"/>
</dbReference>
<name>A0A183IZE8_9BILA</name>
<evidence type="ECO:0000313" key="5">
    <source>
        <dbReference type="Proteomes" id="UP000270296"/>
    </source>
</evidence>
<protein>
    <recommendedName>
        <fullName evidence="2">Structural maintenance of chromosomes protein 5</fullName>
    </recommendedName>
</protein>
<dbReference type="OrthoDB" id="6145644at2759"/>
<dbReference type="Gene3D" id="3.40.50.300">
    <property type="entry name" value="P-loop containing nucleotide triphosphate hydrolases"/>
    <property type="match status" value="1"/>
</dbReference>
<sequence length="342" mass="40632">MVGDEEDWKRTYSELDMKPHENLNFIFGPNGTVDPRARANIHVVRFEMNAKSSNSFFIDDVHKTRDEVKRFISRYRIQVENICQFMAQDQVTEFARQSPQALLQNTEKAVGSSDLFARHMQLIQWQKEINDMKEVIVSKKETLKKLKNRITHLAPVVKARMEWEKSVQAIRQYMTDELRFQCGKQFDELHIKDQEINHSRCTTEVLRKTIQGLTEDINKIDEAQEAELTQKIAEINLECEKITDCLCEERAAKREVERRQMQDKNMAERLERDLKHFLDVKEGKLRFLEVHFNSEYRAYMWYQEHKEKFSGMVYFPFLTIDVPCAEYLKFVEAALTLRDIFS</sequence>
<keyword evidence="5" id="KW-1185">Reference proteome</keyword>
<evidence type="ECO:0000313" key="4">
    <source>
        <dbReference type="EMBL" id="VDP20522.1"/>
    </source>
</evidence>
<evidence type="ECO:0000256" key="3">
    <source>
        <dbReference type="ARBA" id="ARBA00023054"/>
    </source>
</evidence>
<comment type="similarity">
    <text evidence="1">Belongs to the SMC family. SMC5 subfamily.</text>
</comment>
<reference evidence="6" key="1">
    <citation type="submission" date="2016-06" db="UniProtKB">
        <authorList>
            <consortium name="WormBaseParasite"/>
        </authorList>
    </citation>
    <scope>IDENTIFICATION</scope>
</reference>
<dbReference type="GO" id="GO:0003697">
    <property type="term" value="F:single-stranded DNA binding"/>
    <property type="evidence" value="ECO:0007669"/>
    <property type="project" value="TreeGrafter"/>
</dbReference>
<dbReference type="PANTHER" id="PTHR45916:SF1">
    <property type="entry name" value="STRUCTURAL MAINTENANCE OF CHROMOSOMES PROTEIN 5"/>
    <property type="match status" value="1"/>
</dbReference>
<dbReference type="GO" id="GO:0030915">
    <property type="term" value="C:Smc5-Smc6 complex"/>
    <property type="evidence" value="ECO:0007669"/>
    <property type="project" value="TreeGrafter"/>
</dbReference>
<dbReference type="PANTHER" id="PTHR45916">
    <property type="entry name" value="STRUCTURAL MAINTENANCE OF CHROMOSOMES PROTEIN 5"/>
    <property type="match status" value="1"/>
</dbReference>
<dbReference type="InterPro" id="IPR027417">
    <property type="entry name" value="P-loop_NTPase"/>
</dbReference>
<dbReference type="GO" id="GO:0005634">
    <property type="term" value="C:nucleus"/>
    <property type="evidence" value="ECO:0007669"/>
    <property type="project" value="TreeGrafter"/>
</dbReference>
<dbReference type="AlphaFoldDB" id="A0A183IZE8"/>
<evidence type="ECO:0000256" key="1">
    <source>
        <dbReference type="ARBA" id="ARBA00010171"/>
    </source>
</evidence>
<dbReference type="EMBL" id="UZAM01012189">
    <property type="protein sequence ID" value="VDP20522.1"/>
    <property type="molecule type" value="Genomic_DNA"/>
</dbReference>
<evidence type="ECO:0000256" key="2">
    <source>
        <dbReference type="ARBA" id="ARBA00018687"/>
    </source>
</evidence>